<dbReference type="PANTHER" id="PTHR19818:SF151">
    <property type="entry name" value="ZINC FINGER PROTEIN 76"/>
    <property type="match status" value="1"/>
</dbReference>
<dbReference type="InterPro" id="IPR036236">
    <property type="entry name" value="Znf_C2H2_sf"/>
</dbReference>
<feature type="domain" description="C2H2-type" evidence="7">
    <location>
        <begin position="180"/>
        <end position="209"/>
    </location>
</feature>
<feature type="domain" description="C2H2-type" evidence="7">
    <location>
        <begin position="132"/>
        <end position="161"/>
    </location>
</feature>
<accession>A0ABQ7SNB2</accession>
<dbReference type="PROSITE" id="PS00028">
    <property type="entry name" value="ZINC_FINGER_C2H2_1"/>
    <property type="match status" value="5"/>
</dbReference>
<keyword evidence="9" id="KW-1185">Reference proteome</keyword>
<keyword evidence="4" id="KW-0862">Zinc</keyword>
<gene>
    <name evidence="8" type="ORF">JD844_018310</name>
</gene>
<dbReference type="PROSITE" id="PS50157">
    <property type="entry name" value="ZINC_FINGER_C2H2_2"/>
    <property type="match status" value="5"/>
</dbReference>
<feature type="domain" description="C2H2-type" evidence="7">
    <location>
        <begin position="270"/>
        <end position="298"/>
    </location>
</feature>
<keyword evidence="2" id="KW-0677">Repeat</keyword>
<evidence type="ECO:0000256" key="5">
    <source>
        <dbReference type="PROSITE-ProRule" id="PRU00042"/>
    </source>
</evidence>
<dbReference type="InterPro" id="IPR013087">
    <property type="entry name" value="Znf_C2H2_type"/>
</dbReference>
<dbReference type="SMART" id="SM00355">
    <property type="entry name" value="ZnF_C2H2"/>
    <property type="match status" value="5"/>
</dbReference>
<dbReference type="Proteomes" id="UP000826234">
    <property type="component" value="Unassembled WGS sequence"/>
</dbReference>
<comment type="caution">
    <text evidence="8">The sequence shown here is derived from an EMBL/GenBank/DDBJ whole genome shotgun (WGS) entry which is preliminary data.</text>
</comment>
<evidence type="ECO:0000313" key="9">
    <source>
        <dbReference type="Proteomes" id="UP000826234"/>
    </source>
</evidence>
<dbReference type="Pfam" id="PF00096">
    <property type="entry name" value="zf-C2H2"/>
    <property type="match status" value="3"/>
</dbReference>
<dbReference type="SUPFAM" id="SSF57667">
    <property type="entry name" value="beta-beta-alpha zinc fingers"/>
    <property type="match status" value="3"/>
</dbReference>
<evidence type="ECO:0000259" key="7">
    <source>
        <dbReference type="PROSITE" id="PS50157"/>
    </source>
</evidence>
<dbReference type="InterPro" id="IPR050329">
    <property type="entry name" value="GLI_C2H2-zinc-finger"/>
</dbReference>
<evidence type="ECO:0000313" key="8">
    <source>
        <dbReference type="EMBL" id="KAH0618820.1"/>
    </source>
</evidence>
<evidence type="ECO:0000256" key="1">
    <source>
        <dbReference type="ARBA" id="ARBA00022723"/>
    </source>
</evidence>
<evidence type="ECO:0000256" key="6">
    <source>
        <dbReference type="SAM" id="MobiDB-lite"/>
    </source>
</evidence>
<proteinExistence type="predicted"/>
<protein>
    <recommendedName>
        <fullName evidence="7">C2H2-type domain-containing protein</fullName>
    </recommendedName>
</protein>
<keyword evidence="3 5" id="KW-0863">Zinc-finger</keyword>
<dbReference type="Gene3D" id="3.30.160.60">
    <property type="entry name" value="Classic Zinc Finger"/>
    <property type="match status" value="5"/>
</dbReference>
<feature type="domain" description="C2H2-type" evidence="7">
    <location>
        <begin position="240"/>
        <end position="269"/>
    </location>
</feature>
<dbReference type="EMBL" id="JAIPUX010005289">
    <property type="protein sequence ID" value="KAH0618820.1"/>
    <property type="molecule type" value="Genomic_DNA"/>
</dbReference>
<evidence type="ECO:0000256" key="4">
    <source>
        <dbReference type="ARBA" id="ARBA00022833"/>
    </source>
</evidence>
<organism evidence="8 9">
    <name type="scientific">Phrynosoma platyrhinos</name>
    <name type="common">Desert horned lizard</name>
    <dbReference type="NCBI Taxonomy" id="52577"/>
    <lineage>
        <taxon>Eukaryota</taxon>
        <taxon>Metazoa</taxon>
        <taxon>Chordata</taxon>
        <taxon>Craniata</taxon>
        <taxon>Vertebrata</taxon>
        <taxon>Euteleostomi</taxon>
        <taxon>Lepidosauria</taxon>
        <taxon>Squamata</taxon>
        <taxon>Bifurcata</taxon>
        <taxon>Unidentata</taxon>
        <taxon>Episquamata</taxon>
        <taxon>Toxicofera</taxon>
        <taxon>Iguania</taxon>
        <taxon>Phrynosomatidae</taxon>
        <taxon>Phrynosomatinae</taxon>
        <taxon>Phrynosoma</taxon>
    </lineage>
</organism>
<evidence type="ECO:0000256" key="3">
    <source>
        <dbReference type="ARBA" id="ARBA00022771"/>
    </source>
</evidence>
<feature type="region of interest" description="Disordered" evidence="6">
    <location>
        <begin position="375"/>
        <end position="395"/>
    </location>
</feature>
<reference evidence="8 9" key="1">
    <citation type="journal article" date="2022" name="Gigascience">
        <title>A chromosome-level genome assembly and annotation of the desert horned lizard, Phrynosoma platyrhinos, provides insight into chromosomal rearrangements among reptiles.</title>
        <authorList>
            <person name="Koochekian N."/>
            <person name="Ascanio A."/>
            <person name="Farleigh K."/>
            <person name="Card D.C."/>
            <person name="Schield D.R."/>
            <person name="Castoe T.A."/>
            <person name="Jezkova T."/>
        </authorList>
    </citation>
    <scope>NUCLEOTIDE SEQUENCE [LARGE SCALE GENOMIC DNA]</scope>
    <source>
        <strain evidence="8">NK-2021</strain>
    </source>
</reference>
<keyword evidence="1" id="KW-0479">Metal-binding</keyword>
<evidence type="ECO:0000256" key="2">
    <source>
        <dbReference type="ARBA" id="ARBA00022737"/>
    </source>
</evidence>
<sequence>MSLSDGSTAYIQQDASGEKLIEEQVTEPEDGSTAFVQHITMQKEGYDPNTLEAIQSEDGSTAFVHHPVSRPMGSAILTVQADVGLEELATGKKDDTFDLDNIAAFKDCASKGFQEKEVRSNGKGPNRHGRGYRCEHNGCGRFFTTAHHLKLHARIHRDDCPYRCNFPSCGKIFSTGEKPFRCPFEGCGRCFTTSNIRKIHIRTHTGERPYMCPEPHCGRGFTSTTNYKNHMRIHTGERPYACLVPGCGKCFTEYSSLYKHHVVHTHCKPYTCNTCGKNYRQTSTLAMHKRTTHGELEATEESELAFYEQHLEVATAESQLNVVSVKEEDEEEDCMPLVSQDEAEQLKNQQSLEDAINIQQESATVEVATSKSGCGDLTPAEDQGVECSAGMTVSG</sequence>
<feature type="domain" description="C2H2-type" evidence="7">
    <location>
        <begin position="210"/>
        <end position="239"/>
    </location>
</feature>
<dbReference type="PANTHER" id="PTHR19818">
    <property type="entry name" value="ZINC FINGER PROTEIN ZIC AND GLI"/>
    <property type="match status" value="1"/>
</dbReference>
<name>A0ABQ7SNB2_PHRPL</name>